<sequence>MLCNKCGGVLSVIRIEKVPKDKKYIDYERLCDVECLKCNKVFYSQPYDNGKRINMVRKITRKDT</sequence>
<dbReference type="Proteomes" id="UP000183988">
    <property type="component" value="Unassembled WGS sequence"/>
</dbReference>
<organism evidence="1 2">
    <name type="scientific">Ornithinibacillus halophilus</name>
    <dbReference type="NCBI Taxonomy" id="930117"/>
    <lineage>
        <taxon>Bacteria</taxon>
        <taxon>Bacillati</taxon>
        <taxon>Bacillota</taxon>
        <taxon>Bacilli</taxon>
        <taxon>Bacillales</taxon>
        <taxon>Bacillaceae</taxon>
        <taxon>Ornithinibacillus</taxon>
    </lineage>
</organism>
<dbReference type="STRING" id="930117.SAMN05216225_101136"/>
<evidence type="ECO:0000313" key="1">
    <source>
        <dbReference type="EMBL" id="SHF97890.1"/>
    </source>
</evidence>
<dbReference type="AlphaFoldDB" id="A0A1M5G256"/>
<gene>
    <name evidence="1" type="ORF">SAMN05216225_101136</name>
</gene>
<keyword evidence="2" id="KW-1185">Reference proteome</keyword>
<proteinExistence type="predicted"/>
<name>A0A1M5G256_9BACI</name>
<evidence type="ECO:0000313" key="2">
    <source>
        <dbReference type="Proteomes" id="UP000183988"/>
    </source>
</evidence>
<reference evidence="1 2" key="1">
    <citation type="submission" date="2016-11" db="EMBL/GenBank/DDBJ databases">
        <authorList>
            <person name="Jaros S."/>
            <person name="Januszkiewicz K."/>
            <person name="Wedrychowicz H."/>
        </authorList>
    </citation>
    <scope>NUCLEOTIDE SEQUENCE [LARGE SCALE GENOMIC DNA]</scope>
    <source>
        <strain evidence="1 2">IBRC-M 10683</strain>
    </source>
</reference>
<protein>
    <submittedName>
        <fullName evidence="1">Uncharacterized protein</fullName>
    </submittedName>
</protein>
<dbReference type="EMBL" id="FQVW01000011">
    <property type="protein sequence ID" value="SHF97890.1"/>
    <property type="molecule type" value="Genomic_DNA"/>
</dbReference>
<accession>A0A1M5G256</accession>